<comment type="similarity">
    <text evidence="1">Belongs to the glutamate synthase family.</text>
</comment>
<dbReference type="EMBL" id="HBIZ01022823">
    <property type="protein sequence ID" value="CAE0761805.1"/>
    <property type="molecule type" value="Transcribed_RNA"/>
</dbReference>
<evidence type="ECO:0000256" key="1">
    <source>
        <dbReference type="ARBA" id="ARBA00009716"/>
    </source>
</evidence>
<dbReference type="InterPro" id="IPR013785">
    <property type="entry name" value="Aldolase_TIM"/>
</dbReference>
<sequence>MRHALACIGRLKLKHPAVAARGLSAASHILKHVAPAMGAGRVPSGPIAQPAWLRTLALHKAGTPAKYAGSSSFVVSRSLHTIVHQQAQLRSVGMRRAAVRVLCRQQSTPAQNPPPKEEWRATTLPGSPVPLVDHWSPQRFKLVGAVLAASSVLSFPLAHVHEVNHLVPLALSAAVAGYWYLGMKDLSQTQSTLRRNFPVLVHFRYMFESIRPEIQQYFIETDHAAEPFSRSMRSLIYQRSKGQPDTRALGTRLDVYREGYEWINHSMFPVPVSAVNKRVQIGGQACTKPYSASLLNISAMSYGALSGNAISALNLGAKRGGFYHNTGEGGLSRYHLLGGDVVWNIGTGYFACGKNRPDGSRAFDPEQFAQNSQREEVKMIEIKLSQGAKPSHGGILPAAKITPLIAEARQLGDPPYKDCDSPPRHSAFSTPKGLLQFVQQLRELSGGKPVGIKLCVGQPAEFAALCHAMLSTGIRVDFVTVDGAEGGTGAAPSEFQDSIGMPLGEGLRLVDSMLMGADLREEIRIIASGKVYNGFTLVKTIALGADLCNSARSMMFALGCIQALKCNSNNCPTGITTQKPELESALDVGNKQIRVANFHAATVHAAREIVGAAGCSDTSQISPEHIFMRHNGIHVKSYADFHSEYFPRIPRGALLREDYRQSLPAHIREWWAAGKEIFQNSDTEAKAVARMRRSSSGTFRPTTA</sequence>
<reference evidence="3" key="1">
    <citation type="submission" date="2021-01" db="EMBL/GenBank/DDBJ databases">
        <authorList>
            <person name="Corre E."/>
            <person name="Pelletier E."/>
            <person name="Niang G."/>
            <person name="Scheremetjew M."/>
            <person name="Finn R."/>
            <person name="Kale V."/>
            <person name="Holt S."/>
            <person name="Cochrane G."/>
            <person name="Meng A."/>
            <person name="Brown T."/>
            <person name="Cohen L."/>
        </authorList>
    </citation>
    <scope>NUCLEOTIDE SEQUENCE</scope>
    <source>
        <strain evidence="3">CCMP645</strain>
    </source>
</reference>
<evidence type="ECO:0000313" key="3">
    <source>
        <dbReference type="EMBL" id="CAE0761805.1"/>
    </source>
</evidence>
<dbReference type="GO" id="GO:0015930">
    <property type="term" value="F:glutamate synthase activity"/>
    <property type="evidence" value="ECO:0007669"/>
    <property type="project" value="InterPro"/>
</dbReference>
<accession>A0A7S4EZ23</accession>
<dbReference type="GO" id="GO:0006537">
    <property type="term" value="P:glutamate biosynthetic process"/>
    <property type="evidence" value="ECO:0007669"/>
    <property type="project" value="InterPro"/>
</dbReference>
<dbReference type="SUPFAM" id="SSF51395">
    <property type="entry name" value="FMN-linked oxidoreductases"/>
    <property type="match status" value="1"/>
</dbReference>
<evidence type="ECO:0000259" key="2">
    <source>
        <dbReference type="Pfam" id="PF01645"/>
    </source>
</evidence>
<dbReference type="Pfam" id="PF01645">
    <property type="entry name" value="Glu_synthase"/>
    <property type="match status" value="1"/>
</dbReference>
<dbReference type="Gene3D" id="3.20.20.70">
    <property type="entry name" value="Aldolase class I"/>
    <property type="match status" value="1"/>
</dbReference>
<gene>
    <name evidence="3" type="ORF">PCAR00345_LOCUS14417</name>
</gene>
<proteinExistence type="inferred from homology"/>
<dbReference type="PANTHER" id="PTHR43819">
    <property type="entry name" value="ARCHAEAL-TYPE GLUTAMATE SYNTHASE [NADPH]"/>
    <property type="match status" value="1"/>
</dbReference>
<dbReference type="AlphaFoldDB" id="A0A7S4EZ23"/>
<feature type="domain" description="Glutamate synthase" evidence="2">
    <location>
        <begin position="292"/>
        <end position="615"/>
    </location>
</feature>
<dbReference type="CDD" id="cd02808">
    <property type="entry name" value="GltS_FMN"/>
    <property type="match status" value="1"/>
</dbReference>
<dbReference type="PANTHER" id="PTHR43819:SF1">
    <property type="entry name" value="ARCHAEAL-TYPE GLUTAMATE SYNTHASE [NADPH]"/>
    <property type="match status" value="1"/>
</dbReference>
<organism evidence="3">
    <name type="scientific">Chrysotila carterae</name>
    <name type="common">Marine alga</name>
    <name type="synonym">Syracosphaera carterae</name>
    <dbReference type="NCBI Taxonomy" id="13221"/>
    <lineage>
        <taxon>Eukaryota</taxon>
        <taxon>Haptista</taxon>
        <taxon>Haptophyta</taxon>
        <taxon>Prymnesiophyceae</taxon>
        <taxon>Isochrysidales</taxon>
        <taxon>Isochrysidaceae</taxon>
        <taxon>Chrysotila</taxon>
    </lineage>
</organism>
<name>A0A7S4EZ23_CHRCT</name>
<protein>
    <recommendedName>
        <fullName evidence="2">Glutamate synthase domain-containing protein</fullName>
    </recommendedName>
</protein>
<dbReference type="InterPro" id="IPR002932">
    <property type="entry name" value="Glu_synthdom"/>
</dbReference>